<feature type="active site" description="Nucleophile" evidence="7">
    <location>
        <position position="227"/>
    </location>
</feature>
<feature type="domain" description="Epoxide hydrolase N-terminal" evidence="8">
    <location>
        <begin position="52"/>
        <end position="161"/>
    </location>
</feature>
<dbReference type="InterPro" id="IPR010497">
    <property type="entry name" value="Epoxide_hydro_N"/>
</dbReference>
<evidence type="ECO:0000256" key="1">
    <source>
        <dbReference type="ARBA" id="ARBA00000221"/>
    </source>
</evidence>
<dbReference type="AlphaFoldDB" id="A0AAV8YDR8"/>
<dbReference type="SUPFAM" id="SSF53474">
    <property type="entry name" value="alpha/beta-Hydrolases"/>
    <property type="match status" value="1"/>
</dbReference>
<dbReference type="PANTHER" id="PTHR21661">
    <property type="entry name" value="EPOXIDE HYDROLASE 1-RELATED"/>
    <property type="match status" value="1"/>
</dbReference>
<dbReference type="GO" id="GO:0005789">
    <property type="term" value="C:endoplasmic reticulum membrane"/>
    <property type="evidence" value="ECO:0007669"/>
    <property type="project" value="UniProtKB-SubCell"/>
</dbReference>
<comment type="catalytic activity">
    <reaction evidence="1 6">
        <text>1-(4-methoxyphenyl)-N-methyl-N-[(3-methyloxetan-3-yl)methyl]methanamine + H2O = 2-{[(4-methoxybenzyl)(methyl)amino]methyl}-2-methylpropane-1,3-diol</text>
        <dbReference type="Rhea" id="RHEA:55764"/>
        <dbReference type="ChEBI" id="CHEBI:15377"/>
        <dbReference type="ChEBI" id="CHEBI:139161"/>
        <dbReference type="ChEBI" id="CHEBI:139164"/>
        <dbReference type="EC" id="3.3.2.9"/>
    </reaction>
</comment>
<evidence type="ECO:0000256" key="6">
    <source>
        <dbReference type="PIRNR" id="PIRNR001112"/>
    </source>
</evidence>
<dbReference type="InterPro" id="IPR029058">
    <property type="entry name" value="AB_hydrolase_fold"/>
</dbReference>
<evidence type="ECO:0000313" key="10">
    <source>
        <dbReference type="Proteomes" id="UP001162162"/>
    </source>
</evidence>
<evidence type="ECO:0000256" key="4">
    <source>
        <dbReference type="ARBA" id="ARBA00022797"/>
    </source>
</evidence>
<keyword evidence="10" id="KW-1185">Reference proteome</keyword>
<accession>A0AAV8YDR8</accession>
<dbReference type="Gene3D" id="3.40.50.1820">
    <property type="entry name" value="alpha/beta hydrolase"/>
    <property type="match status" value="1"/>
</dbReference>
<comment type="similarity">
    <text evidence="3 6">Belongs to the peptidase S33 family.</text>
</comment>
<reference evidence="9" key="1">
    <citation type="journal article" date="2023" name="Insect Mol. Biol.">
        <title>Genome sequencing provides insights into the evolution of gene families encoding plant cell wall-degrading enzymes in longhorned beetles.</title>
        <authorList>
            <person name="Shin N.R."/>
            <person name="Okamura Y."/>
            <person name="Kirsch R."/>
            <person name="Pauchet Y."/>
        </authorList>
    </citation>
    <scope>NUCLEOTIDE SEQUENCE</scope>
    <source>
        <strain evidence="9">AMC_N1</strain>
    </source>
</reference>
<protein>
    <recommendedName>
        <fullName evidence="6">Epoxide hydrolase</fullName>
        <ecNumber evidence="6">3.3.2.9</ecNumber>
    </recommendedName>
</protein>
<comment type="subcellular location">
    <subcellularLocation>
        <location evidence="6">Endoplasmic reticulum membrane</location>
    </subcellularLocation>
    <subcellularLocation>
        <location evidence="2">Microsome membrane</location>
        <topology evidence="2">Single-pass membrane protein</topology>
    </subcellularLocation>
</comment>
<keyword evidence="4 6" id="KW-0058">Aromatic hydrocarbons catabolism</keyword>
<sequence length="457" mass="52031">MGKGILIAVVVAALSAVTYLKLVRPILEVPPVPKLGDTWWGAGDPTKEDTKIHPFKINVSDEILKDLQQRLANALPFQEPLENAKQHYGINTKHLKNIVNFWRTKYNWREREKFLNQYPQFTVSVQGLKIHYLHIKPKETKGLKVLPLLILHGWPGSIREFYEMIPFLTTPQKGRNVVFEVIVPSLPGYGFSDAAVRPGLGAVEMAVVFKNFMSRIGYEKYYTQGGDWGSIIVQHMATLFPEKIKGTHSNMCFVNTPLANVKEFIGSIYPPLVIEKENELAAYPLSNKFYYLMLEMGYMHLQATKPDTVGVALRDSPVGLAAYLLEKFSTWTNPEWKSLDDGGLTKKISLTNLLDNVMIYWVTRSITTSMRLYSESFNIAQMNLKVDRIPIEVPSGCARFTKELAFPLEWVLKDKYKNLIHLTDLEGGHFAAFEEPKLLAEDIYVFAEKVENPKKTD</sequence>
<evidence type="ECO:0000256" key="5">
    <source>
        <dbReference type="ARBA" id="ARBA00022801"/>
    </source>
</evidence>
<dbReference type="Proteomes" id="UP001162162">
    <property type="component" value="Unassembled WGS sequence"/>
</dbReference>
<keyword evidence="6" id="KW-0472">Membrane</keyword>
<organism evidence="9 10">
    <name type="scientific">Aromia moschata</name>
    <dbReference type="NCBI Taxonomy" id="1265417"/>
    <lineage>
        <taxon>Eukaryota</taxon>
        <taxon>Metazoa</taxon>
        <taxon>Ecdysozoa</taxon>
        <taxon>Arthropoda</taxon>
        <taxon>Hexapoda</taxon>
        <taxon>Insecta</taxon>
        <taxon>Pterygota</taxon>
        <taxon>Neoptera</taxon>
        <taxon>Endopterygota</taxon>
        <taxon>Coleoptera</taxon>
        <taxon>Polyphaga</taxon>
        <taxon>Cucujiformia</taxon>
        <taxon>Chrysomeloidea</taxon>
        <taxon>Cerambycidae</taxon>
        <taxon>Cerambycinae</taxon>
        <taxon>Callichromatini</taxon>
        <taxon>Aromia</taxon>
    </lineage>
</organism>
<dbReference type="GO" id="GO:0033961">
    <property type="term" value="F:cis-stilbene-oxide hydrolase activity"/>
    <property type="evidence" value="ECO:0007669"/>
    <property type="project" value="UniProtKB-UniRule"/>
</dbReference>
<comment type="function">
    <text evidence="6">Catalyzes juvenile hormone hydrolysis.</text>
</comment>
<evidence type="ECO:0000256" key="3">
    <source>
        <dbReference type="ARBA" id="ARBA00010088"/>
    </source>
</evidence>
<evidence type="ECO:0000256" key="7">
    <source>
        <dbReference type="PIRSR" id="PIRSR001112-1"/>
    </source>
</evidence>
<dbReference type="InterPro" id="IPR016292">
    <property type="entry name" value="Epoxide_hydrolase"/>
</dbReference>
<dbReference type="GO" id="GO:0097176">
    <property type="term" value="P:epoxide metabolic process"/>
    <property type="evidence" value="ECO:0007669"/>
    <property type="project" value="TreeGrafter"/>
</dbReference>
<evidence type="ECO:0000256" key="2">
    <source>
        <dbReference type="ARBA" id="ARBA00004111"/>
    </source>
</evidence>
<proteinExistence type="inferred from homology"/>
<dbReference type="InterPro" id="IPR000639">
    <property type="entry name" value="Epox_hydrolase-like"/>
</dbReference>
<evidence type="ECO:0000259" key="8">
    <source>
        <dbReference type="Pfam" id="PF06441"/>
    </source>
</evidence>
<feature type="active site" description="Proton donor" evidence="7">
    <location>
        <position position="373"/>
    </location>
</feature>
<comment type="catalytic activity">
    <reaction evidence="6">
        <text>cis-stilbene oxide + H2O = (1R,2R)-hydrobenzoin</text>
        <dbReference type="Rhea" id="RHEA:23900"/>
        <dbReference type="ChEBI" id="CHEBI:15377"/>
        <dbReference type="ChEBI" id="CHEBI:50004"/>
        <dbReference type="ChEBI" id="CHEBI:50014"/>
        <dbReference type="EC" id="3.3.2.9"/>
    </reaction>
</comment>
<keyword evidence="6" id="KW-0256">Endoplasmic reticulum</keyword>
<feature type="active site" description="Proton acceptor" evidence="7">
    <location>
        <position position="429"/>
    </location>
</feature>
<dbReference type="EC" id="3.3.2.9" evidence="6"/>
<dbReference type="Pfam" id="PF06441">
    <property type="entry name" value="EHN"/>
    <property type="match status" value="1"/>
</dbReference>
<comment type="caution">
    <text evidence="9">The sequence shown here is derived from an EMBL/GenBank/DDBJ whole genome shotgun (WGS) entry which is preliminary data.</text>
</comment>
<gene>
    <name evidence="9" type="ORF">NQ318_017907</name>
</gene>
<dbReference type="PRINTS" id="PR00412">
    <property type="entry name" value="EPOXHYDRLASE"/>
</dbReference>
<keyword evidence="5 6" id="KW-0378">Hydrolase</keyword>
<dbReference type="PANTHER" id="PTHR21661:SF35">
    <property type="entry name" value="EPOXIDE HYDROLASE"/>
    <property type="match status" value="1"/>
</dbReference>
<dbReference type="EMBL" id="JAPWTK010000131">
    <property type="protein sequence ID" value="KAJ8948738.1"/>
    <property type="molecule type" value="Genomic_DNA"/>
</dbReference>
<name>A0AAV8YDR8_9CUCU</name>
<dbReference type="PIRSF" id="PIRSF001112">
    <property type="entry name" value="Epoxide_hydrolase"/>
    <property type="match status" value="1"/>
</dbReference>
<evidence type="ECO:0000313" key="9">
    <source>
        <dbReference type="EMBL" id="KAJ8948738.1"/>
    </source>
</evidence>